<dbReference type="Pfam" id="PF01055">
    <property type="entry name" value="Glyco_hydro_31_2nd"/>
    <property type="match status" value="1"/>
</dbReference>
<dbReference type="InterPro" id="IPR011013">
    <property type="entry name" value="Gal_mutarotase_sf_dom"/>
</dbReference>
<dbReference type="CDD" id="cd06602">
    <property type="entry name" value="GH31_MGAM_SI_GAA"/>
    <property type="match status" value="1"/>
</dbReference>
<dbReference type="EC" id="3.2.1.20" evidence="3"/>
<dbReference type="InterPro" id="IPR013780">
    <property type="entry name" value="Glyco_hydro_b"/>
</dbReference>
<feature type="domain" description="Glycoside hydrolase family 31 TIM barrel" evidence="8">
    <location>
        <begin position="321"/>
        <end position="753"/>
    </location>
</feature>
<dbReference type="PANTHER" id="PTHR22762:SF133">
    <property type="entry name" value="P-TYPE DOMAIN-CONTAINING PROTEIN"/>
    <property type="match status" value="1"/>
</dbReference>
<dbReference type="GO" id="GO:0004558">
    <property type="term" value="F:alpha-1,4-glucosidase activity"/>
    <property type="evidence" value="ECO:0007669"/>
    <property type="project" value="UniProtKB-EC"/>
</dbReference>
<dbReference type="Proteomes" id="UP000310687">
    <property type="component" value="Unassembled WGS sequence"/>
</dbReference>
<evidence type="ECO:0000256" key="4">
    <source>
        <dbReference type="ARBA" id="ARBA00022801"/>
    </source>
</evidence>
<organism evidence="10 11">
    <name type="scientific">Aureobasidium pullulans</name>
    <name type="common">Black yeast</name>
    <name type="synonym">Pullularia pullulans</name>
    <dbReference type="NCBI Taxonomy" id="5580"/>
    <lineage>
        <taxon>Eukaryota</taxon>
        <taxon>Fungi</taxon>
        <taxon>Dikarya</taxon>
        <taxon>Ascomycota</taxon>
        <taxon>Pezizomycotina</taxon>
        <taxon>Dothideomycetes</taxon>
        <taxon>Dothideomycetidae</taxon>
        <taxon>Dothideales</taxon>
        <taxon>Saccotheciaceae</taxon>
        <taxon>Aureobasidium</taxon>
    </lineage>
</organism>
<keyword evidence="6 7" id="KW-0326">Glycosidase</keyword>
<feature type="domain" description="Glycosyl hydrolase family 31 C-terminal" evidence="9">
    <location>
        <begin position="761"/>
        <end position="853"/>
    </location>
</feature>
<keyword evidence="5" id="KW-0325">Glycoprotein</keyword>
<dbReference type="Gene3D" id="2.60.40.1180">
    <property type="entry name" value="Golgi alpha-mannosidase II"/>
    <property type="match status" value="2"/>
</dbReference>
<dbReference type="AlphaFoldDB" id="A0A4S9CKJ2"/>
<evidence type="ECO:0000256" key="7">
    <source>
        <dbReference type="RuleBase" id="RU361185"/>
    </source>
</evidence>
<dbReference type="InterPro" id="IPR048395">
    <property type="entry name" value="Glyco_hydro_31_C"/>
</dbReference>
<dbReference type="SUPFAM" id="SSF74650">
    <property type="entry name" value="Galactose mutarotase-like"/>
    <property type="match status" value="1"/>
</dbReference>
<dbReference type="FunFam" id="2.60.40.1180:FF:000001">
    <property type="entry name" value="Maltase-glucoamylase, intestinal"/>
    <property type="match status" value="1"/>
</dbReference>
<comment type="caution">
    <text evidence="10">The sequence shown here is derived from an EMBL/GenBank/DDBJ whole genome shotgun (WGS) entry which is preliminary data.</text>
</comment>
<gene>
    <name evidence="10" type="ORF">D6D22_03265</name>
</gene>
<dbReference type="InterPro" id="IPR000322">
    <property type="entry name" value="Glyco_hydro_31_TIM"/>
</dbReference>
<evidence type="ECO:0000313" key="11">
    <source>
        <dbReference type="Proteomes" id="UP000310687"/>
    </source>
</evidence>
<dbReference type="CDD" id="cd14752">
    <property type="entry name" value="GH31_N"/>
    <property type="match status" value="1"/>
</dbReference>
<evidence type="ECO:0000256" key="2">
    <source>
        <dbReference type="ARBA" id="ARBA00007806"/>
    </source>
</evidence>
<evidence type="ECO:0000256" key="5">
    <source>
        <dbReference type="ARBA" id="ARBA00023180"/>
    </source>
</evidence>
<dbReference type="GO" id="GO:0030246">
    <property type="term" value="F:carbohydrate binding"/>
    <property type="evidence" value="ECO:0007669"/>
    <property type="project" value="InterPro"/>
</dbReference>
<sequence length="987" mass="109143">MPRVTRSIHQFRTLPKMKSSLIATGLLAVLARGQQPQYPPAFPLQPSLASSYNNAPSVLPNILDTSAPNAQNVCPGYKASNVQQSSSGLQADLILAGTPCNVYGNDIQSLVLSVQYQSKSRLAVSIVPKYLAPHNESLYLLSEQFTPIPGAEDGSSNTTSDLTFSWSNDPSFQFEVSRVSSGETIFSTYGKKIVFEDQFLELVTSMVPDYNVYGLAESFHSFRLGNNYTQTFWNAYNLDNDQLPDVNGHSTHPMYLETRYGNGSSTSHGVYARNAHGQEWLLREDAVTYRTIGGSFDLYFLSGPDPKEVISQYQVGIINTPVMQSYWSLGFHQCRWGYLNWTNLRDVVELYAEQGIQLEGIMNDLDYLDLNRIFTNNANYPVDEGKEFLDWLHSRGQYYLPILDPNVYAPDPTNASDAYALYDRGVELDVFIRNGNDSLYYGAEWNGFSVWPDFTVPQTQQFWTEQMAEYRKKLAFDGFWLDVSDPTSWCTGSCGQYQRSLNPVHVPFALPGDPNTSIAVDFRYPEMFNVTNATEAASAMAARASQMSAYPSMTLAPSPVLGRTLATPGVRNVNFPPYAINNFLPGHSLLKQVIAPNATHLDGPYNSTEYELHNLYGHLSGNATYNALVEVYDGKRPWFISRSTFAGSGSFAGHWGGDTNSNWGDMYFGISQALQMSIAGIPYFGVETCGFNGNADMELCTRWMQLSAWFPMYRNHNNRNTIAQEAYRWSTTAESTRRIMNIRYSLLPYTYTLFHKANKAGETVLRALAWEFPEDASLRAIDNQFMSGPALLVTPVLAPLATSVQGVFPGIASGTIWYDWYTLQKVDVAAGENKTLSAPIEHQPISVRGGYIIPIQKAGNTTATSRKSPWSLLIALDKDGKASGELYLDDGINIIQNATKNVEIDFANGMLSTKVTGAFQDGIALANITIAGASALPKDINLHIDGAACETSIIEVKAGGNVTYITGLEGVTTAGAWQSDMTLKLVY</sequence>
<comment type="similarity">
    <text evidence="2 7">Belongs to the glycosyl hydrolase 31 family.</text>
</comment>
<dbReference type="GO" id="GO:0005975">
    <property type="term" value="P:carbohydrate metabolic process"/>
    <property type="evidence" value="ECO:0007669"/>
    <property type="project" value="InterPro"/>
</dbReference>
<evidence type="ECO:0000259" key="8">
    <source>
        <dbReference type="Pfam" id="PF01055"/>
    </source>
</evidence>
<evidence type="ECO:0000313" key="10">
    <source>
        <dbReference type="EMBL" id="THW45936.1"/>
    </source>
</evidence>
<accession>A0A4S9CKJ2</accession>
<evidence type="ECO:0000256" key="6">
    <source>
        <dbReference type="ARBA" id="ARBA00023295"/>
    </source>
</evidence>
<evidence type="ECO:0000256" key="1">
    <source>
        <dbReference type="ARBA" id="ARBA00001657"/>
    </source>
</evidence>
<name>A0A4S9CKJ2_AURPU</name>
<dbReference type="Gene3D" id="3.20.20.80">
    <property type="entry name" value="Glycosidases"/>
    <property type="match status" value="2"/>
</dbReference>
<comment type="catalytic activity">
    <reaction evidence="1">
        <text>Hydrolysis of terminal, non-reducing (1-&gt;4)-linked alpha-D-glucose residues with release of alpha-D-glucose.</text>
        <dbReference type="EC" id="3.2.1.20"/>
    </reaction>
</comment>
<protein>
    <recommendedName>
        <fullName evidence="3">alpha-glucosidase</fullName>
        <ecNumber evidence="3">3.2.1.20</ecNumber>
    </recommendedName>
</protein>
<dbReference type="PANTHER" id="PTHR22762">
    <property type="entry name" value="ALPHA-GLUCOSIDASE"/>
    <property type="match status" value="1"/>
</dbReference>
<proteinExistence type="inferred from homology"/>
<dbReference type="Gene3D" id="2.60.40.1760">
    <property type="entry name" value="glycosyl hydrolase (family 31)"/>
    <property type="match status" value="1"/>
</dbReference>
<reference evidence="10 11" key="1">
    <citation type="submission" date="2018-10" db="EMBL/GenBank/DDBJ databases">
        <title>Fifty Aureobasidium pullulans genomes reveal a recombining polyextremotolerant generalist.</title>
        <authorList>
            <person name="Gostincar C."/>
            <person name="Turk M."/>
            <person name="Zajc J."/>
            <person name="Gunde-Cimerman N."/>
        </authorList>
    </citation>
    <scope>NUCLEOTIDE SEQUENCE [LARGE SCALE GENOMIC DNA]</scope>
    <source>
        <strain evidence="10 11">EXF-11013</strain>
    </source>
</reference>
<dbReference type="EMBL" id="QZAL01000031">
    <property type="protein sequence ID" value="THW45936.1"/>
    <property type="molecule type" value="Genomic_DNA"/>
</dbReference>
<dbReference type="SUPFAM" id="SSF51445">
    <property type="entry name" value="(Trans)glycosidases"/>
    <property type="match status" value="1"/>
</dbReference>
<dbReference type="InterPro" id="IPR017853">
    <property type="entry name" value="GH"/>
</dbReference>
<keyword evidence="4 7" id="KW-0378">Hydrolase</keyword>
<dbReference type="SUPFAM" id="SSF51011">
    <property type="entry name" value="Glycosyl hydrolase domain"/>
    <property type="match status" value="1"/>
</dbReference>
<evidence type="ECO:0000259" key="9">
    <source>
        <dbReference type="Pfam" id="PF21365"/>
    </source>
</evidence>
<evidence type="ECO:0000256" key="3">
    <source>
        <dbReference type="ARBA" id="ARBA00012741"/>
    </source>
</evidence>
<dbReference type="Pfam" id="PF21365">
    <property type="entry name" value="Glyco_hydro_31_3rd"/>
    <property type="match status" value="1"/>
</dbReference>